<evidence type="ECO:0000313" key="2">
    <source>
        <dbReference type="Proteomes" id="UP000000768"/>
    </source>
</evidence>
<dbReference type="Proteomes" id="UP000000768">
    <property type="component" value="Chromosome 9"/>
</dbReference>
<reference evidence="2" key="2">
    <citation type="journal article" date="2018" name="Plant J.">
        <title>The Sorghum bicolor reference genome: improved assembly, gene annotations, a transcriptome atlas, and signatures of genome organization.</title>
        <authorList>
            <person name="McCormick R.F."/>
            <person name="Truong S.K."/>
            <person name="Sreedasyam A."/>
            <person name="Jenkins J."/>
            <person name="Shu S."/>
            <person name="Sims D."/>
            <person name="Kennedy M."/>
            <person name="Amirebrahimi M."/>
            <person name="Weers B.D."/>
            <person name="McKinley B."/>
            <person name="Mattison A."/>
            <person name="Morishige D.T."/>
            <person name="Grimwood J."/>
            <person name="Schmutz J."/>
            <person name="Mullet J.E."/>
        </authorList>
    </citation>
    <scope>NUCLEOTIDE SEQUENCE [LARGE SCALE GENOMIC DNA]</scope>
    <source>
        <strain evidence="2">cv. BTx623</strain>
    </source>
</reference>
<keyword evidence="2" id="KW-1185">Reference proteome</keyword>
<reference evidence="1 2" key="1">
    <citation type="journal article" date="2009" name="Nature">
        <title>The Sorghum bicolor genome and the diversification of grasses.</title>
        <authorList>
            <person name="Paterson A.H."/>
            <person name="Bowers J.E."/>
            <person name="Bruggmann R."/>
            <person name="Dubchak I."/>
            <person name="Grimwood J."/>
            <person name="Gundlach H."/>
            <person name="Haberer G."/>
            <person name="Hellsten U."/>
            <person name="Mitros T."/>
            <person name="Poliakov A."/>
            <person name="Schmutz J."/>
            <person name="Spannagl M."/>
            <person name="Tang H."/>
            <person name="Wang X."/>
            <person name="Wicker T."/>
            <person name="Bharti A.K."/>
            <person name="Chapman J."/>
            <person name="Feltus F.A."/>
            <person name="Gowik U."/>
            <person name="Grigoriev I.V."/>
            <person name="Lyons E."/>
            <person name="Maher C.A."/>
            <person name="Martis M."/>
            <person name="Narechania A."/>
            <person name="Otillar R.P."/>
            <person name="Penning B.W."/>
            <person name="Salamov A.A."/>
            <person name="Wang Y."/>
            <person name="Zhang L."/>
            <person name="Carpita N.C."/>
            <person name="Freeling M."/>
            <person name="Gingle A.R."/>
            <person name="Hash C.T."/>
            <person name="Keller B."/>
            <person name="Klein P."/>
            <person name="Kresovich S."/>
            <person name="McCann M.C."/>
            <person name="Ming R."/>
            <person name="Peterson D.G."/>
            <person name="Mehboob-ur-Rahman"/>
            <person name="Ware D."/>
            <person name="Westhoff P."/>
            <person name="Mayer K.F."/>
            <person name="Messing J."/>
            <person name="Rokhsar D.S."/>
        </authorList>
    </citation>
    <scope>NUCLEOTIDE SEQUENCE [LARGE SCALE GENOMIC DNA]</scope>
    <source>
        <strain evidence="2">cv. BTx623</strain>
    </source>
</reference>
<dbReference type="InParanoid" id="A0A1B6P6E6"/>
<protein>
    <submittedName>
        <fullName evidence="1">Uncharacterized protein</fullName>
    </submittedName>
</protein>
<sequence>MRPGIVTNGASIGVQPNMFTKLMLFQCFCSAASSTKGFCGRGPMRCLLMQGVGIKQEVCIGGSDSNIFS</sequence>
<accession>A0A1B6P6E6</accession>
<name>A0A1B6P6E6_SORBI</name>
<gene>
    <name evidence="1" type="ORF">SORBI_3009G029300</name>
</gene>
<dbReference type="EMBL" id="CM000768">
    <property type="protein sequence ID" value="KXG21203.1"/>
    <property type="molecule type" value="Genomic_DNA"/>
</dbReference>
<dbReference type="AlphaFoldDB" id="A0A1B6P6E6"/>
<dbReference type="Gramene" id="KXG21203">
    <property type="protein sequence ID" value="KXG21203"/>
    <property type="gene ID" value="SORBI_3009G029300"/>
</dbReference>
<organism evidence="1 2">
    <name type="scientific">Sorghum bicolor</name>
    <name type="common">Sorghum</name>
    <name type="synonym">Sorghum vulgare</name>
    <dbReference type="NCBI Taxonomy" id="4558"/>
    <lineage>
        <taxon>Eukaryota</taxon>
        <taxon>Viridiplantae</taxon>
        <taxon>Streptophyta</taxon>
        <taxon>Embryophyta</taxon>
        <taxon>Tracheophyta</taxon>
        <taxon>Spermatophyta</taxon>
        <taxon>Magnoliopsida</taxon>
        <taxon>Liliopsida</taxon>
        <taxon>Poales</taxon>
        <taxon>Poaceae</taxon>
        <taxon>PACMAD clade</taxon>
        <taxon>Panicoideae</taxon>
        <taxon>Andropogonodae</taxon>
        <taxon>Andropogoneae</taxon>
        <taxon>Sorghinae</taxon>
        <taxon>Sorghum</taxon>
    </lineage>
</organism>
<proteinExistence type="predicted"/>
<evidence type="ECO:0000313" key="1">
    <source>
        <dbReference type="EMBL" id="KXG21203.1"/>
    </source>
</evidence>